<accession>A0ABS2RHW5</accession>
<keyword evidence="1" id="KW-0812">Transmembrane</keyword>
<gene>
    <name evidence="2" type="ORF">JOE57_000727</name>
</gene>
<feature type="transmembrane region" description="Helical" evidence="1">
    <location>
        <begin position="12"/>
        <end position="33"/>
    </location>
</feature>
<dbReference type="RefSeq" id="WP_204916438.1">
    <property type="nucleotide sequence ID" value="NZ_BAAAQP010000011.1"/>
</dbReference>
<dbReference type="Proteomes" id="UP000704762">
    <property type="component" value="Unassembled WGS sequence"/>
</dbReference>
<feature type="transmembrane region" description="Helical" evidence="1">
    <location>
        <begin position="54"/>
        <end position="74"/>
    </location>
</feature>
<evidence type="ECO:0000313" key="3">
    <source>
        <dbReference type="Proteomes" id="UP000704762"/>
    </source>
</evidence>
<keyword evidence="1" id="KW-0472">Membrane</keyword>
<sequence>MPSTGPVGRGLVFFGQLSIALVWLYAGLVAKLLGLRPDDRAIIDSVPFLAPGSGGWVTMVIGGFEVLLAIWVIFGGAPRVAAVVQTLTLVVLTAIDLTYGRRLVGEPVQVVITQLALVALIWLVAVSLSHLPKRGPSPFG</sequence>
<keyword evidence="1" id="KW-1133">Transmembrane helix</keyword>
<dbReference type="InterPro" id="IPR025695">
    <property type="entry name" value="DoxX-like"/>
</dbReference>
<feature type="transmembrane region" description="Helical" evidence="1">
    <location>
        <begin position="80"/>
        <end position="99"/>
    </location>
</feature>
<dbReference type="Pfam" id="PF13781">
    <property type="entry name" value="DoxX_3"/>
    <property type="match status" value="1"/>
</dbReference>
<proteinExistence type="predicted"/>
<comment type="caution">
    <text evidence="2">The sequence shown here is derived from an EMBL/GenBank/DDBJ whole genome shotgun (WGS) entry which is preliminary data.</text>
</comment>
<organism evidence="2 3">
    <name type="scientific">Microlunatus panaciterrae</name>
    <dbReference type="NCBI Taxonomy" id="400768"/>
    <lineage>
        <taxon>Bacteria</taxon>
        <taxon>Bacillati</taxon>
        <taxon>Actinomycetota</taxon>
        <taxon>Actinomycetes</taxon>
        <taxon>Propionibacteriales</taxon>
        <taxon>Propionibacteriaceae</taxon>
        <taxon>Microlunatus</taxon>
    </lineage>
</organism>
<keyword evidence="3" id="KW-1185">Reference proteome</keyword>
<dbReference type="EMBL" id="JAFBCF010000001">
    <property type="protein sequence ID" value="MBM7797806.1"/>
    <property type="molecule type" value="Genomic_DNA"/>
</dbReference>
<evidence type="ECO:0000313" key="2">
    <source>
        <dbReference type="EMBL" id="MBM7797806.1"/>
    </source>
</evidence>
<evidence type="ECO:0000256" key="1">
    <source>
        <dbReference type="SAM" id="Phobius"/>
    </source>
</evidence>
<name>A0ABS2RHW5_9ACTN</name>
<reference evidence="2 3" key="1">
    <citation type="submission" date="2021-01" db="EMBL/GenBank/DDBJ databases">
        <title>Sequencing the genomes of 1000 actinobacteria strains.</title>
        <authorList>
            <person name="Klenk H.-P."/>
        </authorList>
    </citation>
    <scope>NUCLEOTIDE SEQUENCE [LARGE SCALE GENOMIC DNA]</scope>
    <source>
        <strain evidence="2 3">DSM 18662</strain>
    </source>
</reference>
<feature type="transmembrane region" description="Helical" evidence="1">
    <location>
        <begin position="111"/>
        <end position="131"/>
    </location>
</feature>
<protein>
    <submittedName>
        <fullName evidence="2">Membrane protein YphA (DoxX/SURF4 family)</fullName>
    </submittedName>
</protein>